<dbReference type="Gene3D" id="3.30.40.10">
    <property type="entry name" value="Zinc/RING finger domain, C3HC4 (zinc finger)"/>
    <property type="match status" value="1"/>
</dbReference>
<name>A0AAD8NVE8_TARER</name>
<evidence type="ECO:0000313" key="12">
    <source>
        <dbReference type="Proteomes" id="UP001229421"/>
    </source>
</evidence>
<reference evidence="11" key="1">
    <citation type="journal article" date="2023" name="bioRxiv">
        <title>Improved chromosome-level genome assembly for marigold (Tagetes erecta).</title>
        <authorList>
            <person name="Jiang F."/>
            <person name="Yuan L."/>
            <person name="Wang S."/>
            <person name="Wang H."/>
            <person name="Xu D."/>
            <person name="Wang A."/>
            <person name="Fan W."/>
        </authorList>
    </citation>
    <scope>NUCLEOTIDE SEQUENCE</scope>
    <source>
        <strain evidence="11">WSJ</strain>
        <tissue evidence="11">Leaf</tissue>
    </source>
</reference>
<dbReference type="EC" id="2.3.2.27" evidence="2"/>
<feature type="compositionally biased region" description="Basic residues" evidence="9">
    <location>
        <begin position="7"/>
        <end position="18"/>
    </location>
</feature>
<gene>
    <name evidence="11" type="ORF">QVD17_25281</name>
</gene>
<dbReference type="PANTHER" id="PTHR15710:SF202">
    <property type="entry name" value="RING-TYPE E3 UBIQUITIN TRANSFERASE"/>
    <property type="match status" value="1"/>
</dbReference>
<dbReference type="AlphaFoldDB" id="A0AAD8NVE8"/>
<sequence>MADHPHLHNHNNTHRHHNIPPPISSLNQQNHPNSLIDIFHPISSPDRFTPSDFAITVIDQRHDVNSNQFDLGFETELGLGLGFLFENCDNPNCDDDDDYSGFIVADTGDRFDIDFDSDEAGDIESVNLVDADSGCGFDEQEASFHLCWDAFHLQDEITNPNEDFDWEEVNNRVNESEALGMFFGAEDDLDASVLPAFEQQPQQSETQHNAASEWQVLSNIHNFDNFDNFEPPDAEDQYDQYDESNYTEYEMFFGQFGDSDAPAAASSGRPPASKAAVVSLSSVVVTIEDSVKNNVVCAVCKDEVVVGELATRLPCSHGYHGDCILPWLDIRNTCPVCRYELPTDDVDYERRKVERGGVV</sequence>
<dbReference type="PROSITE" id="PS50089">
    <property type="entry name" value="ZF_RING_2"/>
    <property type="match status" value="1"/>
</dbReference>
<dbReference type="Proteomes" id="UP001229421">
    <property type="component" value="Unassembled WGS sequence"/>
</dbReference>
<feature type="region of interest" description="Disordered" evidence="9">
    <location>
        <begin position="1"/>
        <end position="31"/>
    </location>
</feature>
<evidence type="ECO:0000313" key="11">
    <source>
        <dbReference type="EMBL" id="KAK1422281.1"/>
    </source>
</evidence>
<organism evidence="11 12">
    <name type="scientific">Tagetes erecta</name>
    <name type="common">African marigold</name>
    <dbReference type="NCBI Taxonomy" id="13708"/>
    <lineage>
        <taxon>Eukaryota</taxon>
        <taxon>Viridiplantae</taxon>
        <taxon>Streptophyta</taxon>
        <taxon>Embryophyta</taxon>
        <taxon>Tracheophyta</taxon>
        <taxon>Spermatophyta</taxon>
        <taxon>Magnoliopsida</taxon>
        <taxon>eudicotyledons</taxon>
        <taxon>Gunneridae</taxon>
        <taxon>Pentapetalae</taxon>
        <taxon>asterids</taxon>
        <taxon>campanulids</taxon>
        <taxon>Asterales</taxon>
        <taxon>Asteraceae</taxon>
        <taxon>Asteroideae</taxon>
        <taxon>Heliantheae alliance</taxon>
        <taxon>Tageteae</taxon>
        <taxon>Tagetes</taxon>
    </lineage>
</organism>
<feature type="domain" description="RING-type" evidence="10">
    <location>
        <begin position="297"/>
        <end position="338"/>
    </location>
</feature>
<evidence type="ECO:0000256" key="4">
    <source>
        <dbReference type="ARBA" id="ARBA00022723"/>
    </source>
</evidence>
<comment type="catalytic activity">
    <reaction evidence="1">
        <text>S-ubiquitinyl-[E2 ubiquitin-conjugating enzyme]-L-cysteine + [acceptor protein]-L-lysine = [E2 ubiquitin-conjugating enzyme]-L-cysteine + N(6)-ubiquitinyl-[acceptor protein]-L-lysine.</text>
        <dbReference type="EC" id="2.3.2.27"/>
    </reaction>
</comment>
<dbReference type="PANTHER" id="PTHR15710">
    <property type="entry name" value="E3 UBIQUITIN-PROTEIN LIGASE PRAJA"/>
    <property type="match status" value="1"/>
</dbReference>
<dbReference type="GO" id="GO:0016567">
    <property type="term" value="P:protein ubiquitination"/>
    <property type="evidence" value="ECO:0007669"/>
    <property type="project" value="TreeGrafter"/>
</dbReference>
<evidence type="ECO:0000256" key="7">
    <source>
        <dbReference type="ARBA" id="ARBA00022833"/>
    </source>
</evidence>
<evidence type="ECO:0000259" key="10">
    <source>
        <dbReference type="PROSITE" id="PS50089"/>
    </source>
</evidence>
<dbReference type="FunFam" id="3.30.40.10:FF:000022">
    <property type="entry name" value="E3 ubiquitin-protein ligase RING1-like"/>
    <property type="match status" value="1"/>
</dbReference>
<keyword evidence="12" id="KW-1185">Reference proteome</keyword>
<dbReference type="Pfam" id="PF13639">
    <property type="entry name" value="zf-RING_2"/>
    <property type="match status" value="1"/>
</dbReference>
<evidence type="ECO:0000256" key="5">
    <source>
        <dbReference type="ARBA" id="ARBA00022771"/>
    </source>
</evidence>
<evidence type="ECO:0000256" key="1">
    <source>
        <dbReference type="ARBA" id="ARBA00000900"/>
    </source>
</evidence>
<evidence type="ECO:0000256" key="3">
    <source>
        <dbReference type="ARBA" id="ARBA00022679"/>
    </source>
</evidence>
<dbReference type="InterPro" id="IPR013083">
    <property type="entry name" value="Znf_RING/FYVE/PHD"/>
</dbReference>
<keyword evidence="4" id="KW-0479">Metal-binding</keyword>
<dbReference type="GO" id="GO:0005737">
    <property type="term" value="C:cytoplasm"/>
    <property type="evidence" value="ECO:0007669"/>
    <property type="project" value="TreeGrafter"/>
</dbReference>
<evidence type="ECO:0000256" key="9">
    <source>
        <dbReference type="SAM" id="MobiDB-lite"/>
    </source>
</evidence>
<dbReference type="GO" id="GO:0061630">
    <property type="term" value="F:ubiquitin protein ligase activity"/>
    <property type="evidence" value="ECO:0007669"/>
    <property type="project" value="UniProtKB-EC"/>
</dbReference>
<evidence type="ECO:0000256" key="6">
    <source>
        <dbReference type="ARBA" id="ARBA00022786"/>
    </source>
</evidence>
<proteinExistence type="predicted"/>
<keyword evidence="7" id="KW-0862">Zinc</keyword>
<protein>
    <recommendedName>
        <fullName evidence="2">RING-type E3 ubiquitin transferase</fullName>
        <ecNumber evidence="2">2.3.2.27</ecNumber>
    </recommendedName>
</protein>
<keyword evidence="6" id="KW-0833">Ubl conjugation pathway</keyword>
<evidence type="ECO:0000256" key="8">
    <source>
        <dbReference type="PROSITE-ProRule" id="PRU00175"/>
    </source>
</evidence>
<accession>A0AAD8NVE8</accession>
<dbReference type="SMART" id="SM00184">
    <property type="entry name" value="RING"/>
    <property type="match status" value="1"/>
</dbReference>
<dbReference type="InterPro" id="IPR001841">
    <property type="entry name" value="Znf_RING"/>
</dbReference>
<dbReference type="GO" id="GO:0008270">
    <property type="term" value="F:zinc ion binding"/>
    <property type="evidence" value="ECO:0007669"/>
    <property type="project" value="UniProtKB-KW"/>
</dbReference>
<comment type="caution">
    <text evidence="11">The sequence shown here is derived from an EMBL/GenBank/DDBJ whole genome shotgun (WGS) entry which is preliminary data.</text>
</comment>
<evidence type="ECO:0000256" key="2">
    <source>
        <dbReference type="ARBA" id="ARBA00012483"/>
    </source>
</evidence>
<dbReference type="SUPFAM" id="SSF57850">
    <property type="entry name" value="RING/U-box"/>
    <property type="match status" value="1"/>
</dbReference>
<keyword evidence="5 8" id="KW-0863">Zinc-finger</keyword>
<keyword evidence="3" id="KW-0808">Transferase</keyword>
<dbReference type="EMBL" id="JAUHHV010000006">
    <property type="protein sequence ID" value="KAK1422281.1"/>
    <property type="molecule type" value="Genomic_DNA"/>
</dbReference>